<keyword evidence="1" id="KW-1133">Transmembrane helix</keyword>
<evidence type="ECO:0000256" key="1">
    <source>
        <dbReference type="SAM" id="Phobius"/>
    </source>
</evidence>
<keyword evidence="1" id="KW-0812">Transmembrane</keyword>
<gene>
    <name evidence="2" type="ORF">tloyanaT_02570</name>
</gene>
<reference evidence="2 3" key="1">
    <citation type="submission" date="2023-03" db="EMBL/GenBank/DDBJ databases">
        <title>Thalassotalea loyana LMG 22536T draft genome sequence.</title>
        <authorList>
            <person name="Sawabe T."/>
        </authorList>
    </citation>
    <scope>NUCLEOTIDE SEQUENCE [LARGE SCALE GENOMIC DNA]</scope>
    <source>
        <strain evidence="2 3">LMG 22536</strain>
    </source>
</reference>
<dbReference type="Proteomes" id="UP001157134">
    <property type="component" value="Unassembled WGS sequence"/>
</dbReference>
<evidence type="ECO:0000313" key="3">
    <source>
        <dbReference type="Proteomes" id="UP001157134"/>
    </source>
</evidence>
<feature type="transmembrane region" description="Helical" evidence="1">
    <location>
        <begin position="12"/>
        <end position="31"/>
    </location>
</feature>
<proteinExistence type="predicted"/>
<organism evidence="2 3">
    <name type="scientific">Thalassotalea loyana</name>
    <dbReference type="NCBI Taxonomy" id="280483"/>
    <lineage>
        <taxon>Bacteria</taxon>
        <taxon>Pseudomonadati</taxon>
        <taxon>Pseudomonadota</taxon>
        <taxon>Gammaproteobacteria</taxon>
        <taxon>Alteromonadales</taxon>
        <taxon>Colwelliaceae</taxon>
        <taxon>Thalassotalea</taxon>
    </lineage>
</organism>
<keyword evidence="1" id="KW-0472">Membrane</keyword>
<name>A0ABQ6H9Q7_9GAMM</name>
<protein>
    <submittedName>
        <fullName evidence="2">Uncharacterized protein</fullName>
    </submittedName>
</protein>
<dbReference type="EMBL" id="BSSV01000001">
    <property type="protein sequence ID" value="GLX84005.1"/>
    <property type="molecule type" value="Genomic_DNA"/>
</dbReference>
<comment type="caution">
    <text evidence="2">The sequence shown here is derived from an EMBL/GenBank/DDBJ whole genome shotgun (WGS) entry which is preliminary data.</text>
</comment>
<keyword evidence="3" id="KW-1185">Reference proteome</keyword>
<evidence type="ECO:0000313" key="2">
    <source>
        <dbReference type="EMBL" id="GLX84005.1"/>
    </source>
</evidence>
<sequence>MLPANSNIRVYFSATILSIVFAVVGFSYNAWRLERSEANTTIRTASFEVLTQLADLEQTLYIAFYDNNEVQGSPRKAWVKVGLIADLSVLISPEVESQSQELKSYWAENWQGASDQQIVVDQLISHIDGVRSQIKITLATLE</sequence>
<accession>A0ABQ6H9Q7</accession>